<gene>
    <name evidence="2" type="ORF">C447_10410</name>
</gene>
<accession>M0LY84</accession>
<dbReference type="OrthoDB" id="212636at2157"/>
<keyword evidence="1" id="KW-1133">Transmembrane helix</keyword>
<keyword evidence="1" id="KW-0472">Membrane</keyword>
<proteinExistence type="predicted"/>
<organism evidence="2 3">
    <name type="scientific">Halococcus hamelinensis 100A6</name>
    <dbReference type="NCBI Taxonomy" id="1132509"/>
    <lineage>
        <taxon>Archaea</taxon>
        <taxon>Methanobacteriati</taxon>
        <taxon>Methanobacteriota</taxon>
        <taxon>Stenosarchaea group</taxon>
        <taxon>Halobacteria</taxon>
        <taxon>Halobacteriales</taxon>
        <taxon>Halococcaceae</taxon>
        <taxon>Halococcus</taxon>
    </lineage>
</organism>
<protein>
    <submittedName>
        <fullName evidence="2">Uncharacterized protein</fullName>
    </submittedName>
</protein>
<dbReference type="Proteomes" id="UP000011566">
    <property type="component" value="Unassembled WGS sequence"/>
</dbReference>
<keyword evidence="1" id="KW-0812">Transmembrane</keyword>
<dbReference type="RefSeq" id="WP_007693591.1">
    <property type="nucleotide sequence ID" value="NZ_AJRK01000045.1"/>
</dbReference>
<dbReference type="PATRIC" id="fig|1132509.6.peg.2351"/>
<sequence length="173" mass="18747">MTEYSIHRPRFTGTTRNDWVFPTEQDFDTSDLSAAADRFLVSASGFEEPDSLDDLYLPVVDRRNELSLNALFAAREGPYDADQIPDLDADTRAELDALIDDLGTEHFEEYQEVVVSNADWAAATSGTPANPAGGVVGNAITPAEASYSSTGATIGLVFLAVATVAVNWLRSRR</sequence>
<name>M0LY84_9EURY</name>
<comment type="caution">
    <text evidence="2">The sequence shown here is derived from an EMBL/GenBank/DDBJ whole genome shotgun (WGS) entry which is preliminary data.</text>
</comment>
<dbReference type="EMBL" id="AOMB01000031">
    <property type="protein sequence ID" value="EMA38133.1"/>
    <property type="molecule type" value="Genomic_DNA"/>
</dbReference>
<feature type="transmembrane region" description="Helical" evidence="1">
    <location>
        <begin position="151"/>
        <end position="169"/>
    </location>
</feature>
<evidence type="ECO:0000313" key="3">
    <source>
        <dbReference type="Proteomes" id="UP000011566"/>
    </source>
</evidence>
<evidence type="ECO:0000313" key="2">
    <source>
        <dbReference type="EMBL" id="EMA38133.1"/>
    </source>
</evidence>
<dbReference type="AlphaFoldDB" id="M0LY84"/>
<evidence type="ECO:0000256" key="1">
    <source>
        <dbReference type="SAM" id="Phobius"/>
    </source>
</evidence>
<reference evidence="2 3" key="1">
    <citation type="journal article" date="2014" name="PLoS Genet.">
        <title>Phylogenetically driven sequencing of extremely halophilic archaea reveals strategies for static and dynamic osmo-response.</title>
        <authorList>
            <person name="Becker E.A."/>
            <person name="Seitzer P.M."/>
            <person name="Tritt A."/>
            <person name="Larsen D."/>
            <person name="Krusor M."/>
            <person name="Yao A.I."/>
            <person name="Wu D."/>
            <person name="Madern D."/>
            <person name="Eisen J.A."/>
            <person name="Darling A.E."/>
            <person name="Facciotti M.T."/>
        </authorList>
    </citation>
    <scope>NUCLEOTIDE SEQUENCE [LARGE SCALE GENOMIC DNA]</scope>
    <source>
        <strain evidence="2 3">100A6</strain>
    </source>
</reference>
<dbReference type="eggNOG" id="arCOG14944">
    <property type="taxonomic scope" value="Archaea"/>
</dbReference>
<keyword evidence="3" id="KW-1185">Reference proteome</keyword>